<evidence type="ECO:0000256" key="1">
    <source>
        <dbReference type="ARBA" id="ARBA00000098"/>
    </source>
</evidence>
<evidence type="ECO:0000313" key="16">
    <source>
        <dbReference type="Proteomes" id="UP000643279"/>
    </source>
</evidence>
<dbReference type="Proteomes" id="UP000643279">
    <property type="component" value="Unassembled WGS sequence"/>
</dbReference>
<dbReference type="InterPro" id="IPR042097">
    <property type="entry name" value="Aminopeptidase_N-like_N_sf"/>
</dbReference>
<dbReference type="Pfam" id="PF17900">
    <property type="entry name" value="Peptidase_M1_N"/>
    <property type="match status" value="1"/>
</dbReference>
<evidence type="ECO:0000256" key="12">
    <source>
        <dbReference type="ARBA" id="ARBA00031533"/>
    </source>
</evidence>
<dbReference type="InterPro" id="IPR050344">
    <property type="entry name" value="Peptidase_M1_aminopeptidases"/>
</dbReference>
<dbReference type="Gene3D" id="2.60.40.1730">
    <property type="entry name" value="tricorn interacting facor f3 domain"/>
    <property type="match status" value="1"/>
</dbReference>
<dbReference type="Gene3D" id="1.10.390.10">
    <property type="entry name" value="Neutral Protease Domain 2"/>
    <property type="match status" value="1"/>
</dbReference>
<sequence>MTAPQEHLPVAIAGSGAARASRSLPDPYTPGHGSAEYEVSRYELYLDYRVSSNRLSGHAAITARSNVNLGTVTLNLAGLRVSKVQVDGQRAVRFSQRGNLLFITPARPLPAGTEFNLDIRYSGAPGPLRGNWGEVGWEELTDGVLVAGQPTGAPSWFPCNDHPSQKASFGFTITTEANYRVVCNGVLVSRHAKASRETWVFEQSEPMATYLATVQIGRYDLRPIALQHHSPSHRAEVRDDGGPRLVPQYVAAPPALMVPAAAALNRQEQMMETFQTCFGPYPFAGYTVVVADDDLEIPLEAQSLSVFGPNHLTQQWEDQRLIAHELAHQWFGNSLTVTTWADIWLQEGFACYAEWIWSEASGSATAAARARSAWRGLSVQPQDLVVGDPSPELMFDDRVYKRGALALHALRQAAGDELFFTVLRTWTHSYRYGGVTTADLVVTANGICAGLPGFNAGTILAPWLYQTALPPLP</sequence>
<evidence type="ECO:0000256" key="11">
    <source>
        <dbReference type="ARBA" id="ARBA00029811"/>
    </source>
</evidence>
<proteinExistence type="inferred from homology"/>
<keyword evidence="9" id="KW-0862">Zinc</keyword>
<keyword evidence="6" id="KW-0645">Protease</keyword>
<evidence type="ECO:0000259" key="14">
    <source>
        <dbReference type="Pfam" id="PF17900"/>
    </source>
</evidence>
<evidence type="ECO:0000313" key="15">
    <source>
        <dbReference type="EMBL" id="GGH91287.1"/>
    </source>
</evidence>
<dbReference type="Pfam" id="PF01433">
    <property type="entry name" value="Peptidase_M1"/>
    <property type="match status" value="1"/>
</dbReference>
<keyword evidence="8" id="KW-0378">Hydrolase</keyword>
<dbReference type="PANTHER" id="PTHR11533">
    <property type="entry name" value="PROTEASE M1 ZINC METALLOPROTEASE"/>
    <property type="match status" value="1"/>
</dbReference>
<dbReference type="GO" id="GO:0004177">
    <property type="term" value="F:aminopeptidase activity"/>
    <property type="evidence" value="ECO:0007669"/>
    <property type="project" value="UniProtKB-KW"/>
</dbReference>
<evidence type="ECO:0000256" key="9">
    <source>
        <dbReference type="ARBA" id="ARBA00022833"/>
    </source>
</evidence>
<evidence type="ECO:0000256" key="8">
    <source>
        <dbReference type="ARBA" id="ARBA00022801"/>
    </source>
</evidence>
<keyword evidence="16" id="KW-1185">Reference proteome</keyword>
<comment type="similarity">
    <text evidence="3">Belongs to the peptidase M1 family.</text>
</comment>
<keyword evidence="15" id="KW-0031">Aminopeptidase</keyword>
<evidence type="ECO:0000256" key="6">
    <source>
        <dbReference type="ARBA" id="ARBA00022670"/>
    </source>
</evidence>
<protein>
    <recommendedName>
        <fullName evidence="5">Aminopeptidase N</fullName>
        <ecNumber evidence="4">3.4.11.2</ecNumber>
    </recommendedName>
    <alternativeName>
        <fullName evidence="11">Alanine aminopeptidase</fullName>
    </alternativeName>
    <alternativeName>
        <fullName evidence="12">Lysyl aminopeptidase</fullName>
    </alternativeName>
</protein>
<keyword evidence="10" id="KW-0482">Metalloprotease</keyword>
<evidence type="ECO:0000256" key="5">
    <source>
        <dbReference type="ARBA" id="ARBA00015611"/>
    </source>
</evidence>
<dbReference type="EC" id="3.4.11.2" evidence="4"/>
<comment type="catalytic activity">
    <reaction evidence="1">
        <text>Release of an N-terminal amino acid, Xaa-|-Yaa- from a peptide, amide or arylamide. Xaa is preferably Ala, but may be most amino acids including Pro (slow action). When a terminal hydrophobic residue is followed by a prolyl residue, the two may be released as an intact Xaa-Pro dipeptide.</text>
        <dbReference type="EC" id="3.4.11.2"/>
    </reaction>
</comment>
<dbReference type="PRINTS" id="PR00756">
    <property type="entry name" value="ALADIPTASE"/>
</dbReference>
<evidence type="ECO:0000259" key="13">
    <source>
        <dbReference type="Pfam" id="PF01433"/>
    </source>
</evidence>
<dbReference type="CDD" id="cd09603">
    <property type="entry name" value="M1_APN_like"/>
    <property type="match status" value="1"/>
</dbReference>
<evidence type="ECO:0000256" key="4">
    <source>
        <dbReference type="ARBA" id="ARBA00012564"/>
    </source>
</evidence>
<evidence type="ECO:0000256" key="10">
    <source>
        <dbReference type="ARBA" id="ARBA00023049"/>
    </source>
</evidence>
<dbReference type="InterPro" id="IPR027268">
    <property type="entry name" value="Peptidase_M4/M1_CTD_sf"/>
</dbReference>
<comment type="caution">
    <text evidence="15">The sequence shown here is derived from an EMBL/GenBank/DDBJ whole genome shotgun (WGS) entry which is preliminary data.</text>
</comment>
<name>A0ABQ2AGH4_9MICC</name>
<dbReference type="InterPro" id="IPR001930">
    <property type="entry name" value="Peptidase_M1"/>
</dbReference>
<dbReference type="InterPro" id="IPR014782">
    <property type="entry name" value="Peptidase_M1_dom"/>
</dbReference>
<evidence type="ECO:0000256" key="7">
    <source>
        <dbReference type="ARBA" id="ARBA00022723"/>
    </source>
</evidence>
<comment type="cofactor">
    <cofactor evidence="2">
        <name>Zn(2+)</name>
        <dbReference type="ChEBI" id="CHEBI:29105"/>
    </cofactor>
</comment>
<gene>
    <name evidence="15" type="ORF">GCM10007170_07090</name>
</gene>
<dbReference type="RefSeq" id="WP_373283555.1">
    <property type="nucleotide sequence ID" value="NZ_BMFW01000002.1"/>
</dbReference>
<accession>A0ABQ2AGH4</accession>
<feature type="domain" description="Aminopeptidase N-like N-terminal" evidence="14">
    <location>
        <begin position="41"/>
        <end position="211"/>
    </location>
</feature>
<dbReference type="SUPFAM" id="SSF55486">
    <property type="entry name" value="Metalloproteases ('zincins'), catalytic domain"/>
    <property type="match status" value="1"/>
</dbReference>
<reference evidence="16" key="1">
    <citation type="journal article" date="2019" name="Int. J. Syst. Evol. Microbiol.">
        <title>The Global Catalogue of Microorganisms (GCM) 10K type strain sequencing project: providing services to taxonomists for standard genome sequencing and annotation.</title>
        <authorList>
            <consortium name="The Broad Institute Genomics Platform"/>
            <consortium name="The Broad Institute Genome Sequencing Center for Infectious Disease"/>
            <person name="Wu L."/>
            <person name="Ma J."/>
        </authorList>
    </citation>
    <scope>NUCLEOTIDE SEQUENCE [LARGE SCALE GENOMIC DNA]</scope>
    <source>
        <strain evidence="16">CGMCC 1.12778</strain>
    </source>
</reference>
<dbReference type="SUPFAM" id="SSF63737">
    <property type="entry name" value="Leukotriene A4 hydrolase N-terminal domain"/>
    <property type="match status" value="1"/>
</dbReference>
<organism evidence="15 16">
    <name type="scientific">Arthrobacter liuii</name>
    <dbReference type="NCBI Taxonomy" id="1476996"/>
    <lineage>
        <taxon>Bacteria</taxon>
        <taxon>Bacillati</taxon>
        <taxon>Actinomycetota</taxon>
        <taxon>Actinomycetes</taxon>
        <taxon>Micrococcales</taxon>
        <taxon>Micrococcaceae</taxon>
        <taxon>Arthrobacter</taxon>
    </lineage>
</organism>
<keyword evidence="7" id="KW-0479">Metal-binding</keyword>
<dbReference type="InterPro" id="IPR045357">
    <property type="entry name" value="Aminopeptidase_N-like_N"/>
</dbReference>
<evidence type="ECO:0000256" key="3">
    <source>
        <dbReference type="ARBA" id="ARBA00010136"/>
    </source>
</evidence>
<dbReference type="EMBL" id="BMFW01000002">
    <property type="protein sequence ID" value="GGH91287.1"/>
    <property type="molecule type" value="Genomic_DNA"/>
</dbReference>
<feature type="domain" description="Peptidase M1 membrane alanine aminopeptidase" evidence="13">
    <location>
        <begin position="263"/>
        <end position="442"/>
    </location>
</feature>
<evidence type="ECO:0000256" key="2">
    <source>
        <dbReference type="ARBA" id="ARBA00001947"/>
    </source>
</evidence>